<evidence type="ECO:0000256" key="3">
    <source>
        <dbReference type="ARBA" id="ARBA00022729"/>
    </source>
</evidence>
<dbReference type="InterPro" id="IPR039424">
    <property type="entry name" value="SBP_5"/>
</dbReference>
<evidence type="ECO:0000313" key="6">
    <source>
        <dbReference type="Proteomes" id="UP001183817"/>
    </source>
</evidence>
<accession>A0ABU2BPU9</accession>
<dbReference type="Gene3D" id="3.90.76.10">
    <property type="entry name" value="Dipeptide-binding Protein, Domain 1"/>
    <property type="match status" value="2"/>
</dbReference>
<gene>
    <name evidence="5" type="ORF">J2S64_004012</name>
</gene>
<dbReference type="Gene3D" id="3.10.105.10">
    <property type="entry name" value="Dipeptide-binding Protein, Domain 3"/>
    <property type="match status" value="1"/>
</dbReference>
<dbReference type="SUPFAM" id="SSF53850">
    <property type="entry name" value="Periplasmic binding protein-like II"/>
    <property type="match status" value="1"/>
</dbReference>
<feature type="domain" description="Solute-binding protein family 5" evidence="4">
    <location>
        <begin position="97"/>
        <end position="535"/>
    </location>
</feature>
<evidence type="ECO:0000259" key="4">
    <source>
        <dbReference type="Pfam" id="PF00496"/>
    </source>
</evidence>
<comment type="similarity">
    <text evidence="1">Belongs to the bacterial solute-binding protein 5 family.</text>
</comment>
<dbReference type="InterPro" id="IPR030678">
    <property type="entry name" value="Peptide/Ni-bd"/>
</dbReference>
<dbReference type="Gene3D" id="3.40.190.10">
    <property type="entry name" value="Periplasmic binding protein-like II"/>
    <property type="match status" value="2"/>
</dbReference>
<dbReference type="PANTHER" id="PTHR30290">
    <property type="entry name" value="PERIPLASMIC BINDING COMPONENT OF ABC TRANSPORTER"/>
    <property type="match status" value="1"/>
</dbReference>
<reference evidence="5 6" key="1">
    <citation type="submission" date="2023-07" db="EMBL/GenBank/DDBJ databases">
        <title>Sequencing the genomes of 1000 actinobacteria strains.</title>
        <authorList>
            <person name="Klenk H.-P."/>
        </authorList>
    </citation>
    <scope>NUCLEOTIDE SEQUENCE [LARGE SCALE GENOMIC DNA]</scope>
    <source>
        <strain evidence="5 6">DSM 20167</strain>
    </source>
</reference>
<name>A0ABU2BPU9_9MICC</name>
<dbReference type="InterPro" id="IPR000914">
    <property type="entry name" value="SBP_5_dom"/>
</dbReference>
<keyword evidence="3" id="KW-0732">Signal</keyword>
<evidence type="ECO:0000313" key="5">
    <source>
        <dbReference type="EMBL" id="MDR7360321.1"/>
    </source>
</evidence>
<comment type="caution">
    <text evidence="5">The sequence shown here is derived from an EMBL/GenBank/DDBJ whole genome shotgun (WGS) entry which is preliminary data.</text>
</comment>
<dbReference type="PANTHER" id="PTHR30290:SF9">
    <property type="entry name" value="OLIGOPEPTIDE-BINDING PROTEIN APPA"/>
    <property type="match status" value="1"/>
</dbReference>
<proteinExistence type="inferred from homology"/>
<evidence type="ECO:0000256" key="2">
    <source>
        <dbReference type="ARBA" id="ARBA00022448"/>
    </source>
</evidence>
<keyword evidence="2" id="KW-0813">Transport</keyword>
<dbReference type="EMBL" id="JAVDYI010000001">
    <property type="protein sequence ID" value="MDR7360321.1"/>
    <property type="molecule type" value="Genomic_DNA"/>
</dbReference>
<dbReference type="RefSeq" id="WP_302265822.1">
    <property type="nucleotide sequence ID" value="NZ_BAAAWO010000001.1"/>
</dbReference>
<sequence length="613" mass="66712">MPDQPHSPDRPRATRRTFLAGGLGLTALVLTGCNSKDTTAPSSPTGSAEPAIRTFHFGSAADPAGLDPAISGDNETFRITRQIYEGLIGVDRETGAPIPLLATDWIVSPDRLQYTFILRRGVKFHDGTDFDAQAVVTNFEHWIALPIEVRANSDQGFTQVFRHNEQLPVLPKSIPEPKATANEDGNESVDPQKLVEHAAQTALLTSLREQLRANPFVGTSVGGTASYFGSIKAADTHTVVLTLRQPISGLIEALTLPGLALASPKALATPATSNDQVSYLSTQPVGTGPYKFVSWKDGAVTLRSFPEYWDAAAVEANATAPTLVVFREIRTPSGRLGALDRGEIDGFDLVAVTGLRELVREGKLIVQRDPYSVTYLGMNQKNKWLAKEEFRQAIAHGIDRQKIIEQFYISGTKEARGFLPASLGIKTSDTYYGPDSNRAKDLLESCDYDGSPIPFLYPLNISRAYLPLPELIYAEISRQLALVGIKIAPVPMDWNDGYVAAVRSGDTPGLHLLGFNGGYRDPDDFMSALFADNKQQFGYDSPVLSAQVLLARSMPSGEQRINAYQDLSNTLAKDLPALPLAFPISALAFNDSVRNYPSSPVLDEVFTDVRMNT</sequence>
<dbReference type="PROSITE" id="PS51318">
    <property type="entry name" value="TAT"/>
    <property type="match status" value="1"/>
</dbReference>
<organism evidence="5 6">
    <name type="scientific">Paeniglutamicibacter sulfureus</name>
    <dbReference type="NCBI Taxonomy" id="43666"/>
    <lineage>
        <taxon>Bacteria</taxon>
        <taxon>Bacillati</taxon>
        <taxon>Actinomycetota</taxon>
        <taxon>Actinomycetes</taxon>
        <taxon>Micrococcales</taxon>
        <taxon>Micrococcaceae</taxon>
        <taxon>Paeniglutamicibacter</taxon>
    </lineage>
</organism>
<dbReference type="Proteomes" id="UP001183817">
    <property type="component" value="Unassembled WGS sequence"/>
</dbReference>
<evidence type="ECO:0000256" key="1">
    <source>
        <dbReference type="ARBA" id="ARBA00005695"/>
    </source>
</evidence>
<keyword evidence="6" id="KW-1185">Reference proteome</keyword>
<dbReference type="PIRSF" id="PIRSF002741">
    <property type="entry name" value="MppA"/>
    <property type="match status" value="1"/>
</dbReference>
<dbReference type="Pfam" id="PF00496">
    <property type="entry name" value="SBP_bac_5"/>
    <property type="match status" value="1"/>
</dbReference>
<dbReference type="InterPro" id="IPR006311">
    <property type="entry name" value="TAT_signal"/>
</dbReference>
<protein>
    <submittedName>
        <fullName evidence="5">Peptide/nickel transport system substrate-binding protein</fullName>
    </submittedName>
</protein>